<organism evidence="2 3">
    <name type="scientific">Candidatus Falkowbacteria bacterium RIFCSPHIGHO2_02_FULL_45_15</name>
    <dbReference type="NCBI Taxonomy" id="1797987"/>
    <lineage>
        <taxon>Bacteria</taxon>
        <taxon>Candidatus Falkowiibacteriota</taxon>
    </lineage>
</organism>
<feature type="transmembrane region" description="Helical" evidence="1">
    <location>
        <begin position="324"/>
        <end position="345"/>
    </location>
</feature>
<dbReference type="EMBL" id="MFFU01000062">
    <property type="protein sequence ID" value="OGF14633.1"/>
    <property type="molecule type" value="Genomic_DNA"/>
</dbReference>
<feature type="transmembrane region" description="Helical" evidence="1">
    <location>
        <begin position="426"/>
        <end position="444"/>
    </location>
</feature>
<keyword evidence="1" id="KW-0472">Membrane</keyword>
<keyword evidence="1" id="KW-1133">Transmembrane helix</keyword>
<dbReference type="AlphaFoldDB" id="A0A1F5RKD7"/>
<evidence type="ECO:0008006" key="4">
    <source>
        <dbReference type="Google" id="ProtNLM"/>
    </source>
</evidence>
<feature type="transmembrane region" description="Helical" evidence="1">
    <location>
        <begin position="278"/>
        <end position="298"/>
    </location>
</feature>
<feature type="transmembrane region" description="Helical" evidence="1">
    <location>
        <begin position="366"/>
        <end position="384"/>
    </location>
</feature>
<feature type="transmembrane region" description="Helical" evidence="1">
    <location>
        <begin position="40"/>
        <end position="63"/>
    </location>
</feature>
<protein>
    <recommendedName>
        <fullName evidence="4">Glycosyltransferase RgtA/B/C/D-like domain-containing protein</fullName>
    </recommendedName>
</protein>
<feature type="transmembrane region" description="Helical" evidence="1">
    <location>
        <begin position="255"/>
        <end position="271"/>
    </location>
</feature>
<feature type="transmembrane region" description="Helical" evidence="1">
    <location>
        <begin position="207"/>
        <end position="226"/>
    </location>
</feature>
<reference evidence="2 3" key="1">
    <citation type="journal article" date="2016" name="Nat. Commun.">
        <title>Thousands of microbial genomes shed light on interconnected biogeochemical processes in an aquifer system.</title>
        <authorList>
            <person name="Anantharaman K."/>
            <person name="Brown C.T."/>
            <person name="Hug L.A."/>
            <person name="Sharon I."/>
            <person name="Castelle C.J."/>
            <person name="Probst A.J."/>
            <person name="Thomas B.C."/>
            <person name="Singh A."/>
            <person name="Wilkins M.J."/>
            <person name="Karaoz U."/>
            <person name="Brodie E.L."/>
            <person name="Williams K.H."/>
            <person name="Hubbard S.S."/>
            <person name="Banfield J.F."/>
        </authorList>
    </citation>
    <scope>NUCLEOTIDE SEQUENCE [LARGE SCALE GENOMIC DNA]</scope>
</reference>
<comment type="caution">
    <text evidence="2">The sequence shown here is derived from an EMBL/GenBank/DDBJ whole genome shotgun (WGS) entry which is preliminary data.</text>
</comment>
<feature type="transmembrane region" description="Helical" evidence="1">
    <location>
        <begin position="165"/>
        <end position="182"/>
    </location>
</feature>
<sequence>MKKIKRLRQKNIAIFIGDDYMDSIKTFFGYLQTVVAKHKLALAGALIVGLIYLAPHIFFVWSLGDKYQGIPMMETANEDFYIARMQEIMDGHPSLGSFAFYEGKDQWPLTPSLGEMFYALPSMALRLPLITVVTVNRFVLPAALFVLIYFLIYNLTIYDSEVSKRLNAVAGALLVTLGYDLIDYRTVWLFLTGQIHSSSFLVWSRPVNPIIGGVLFFAFLLCLWRIMQNHQHAKTFVGVAGVLLALMVGNYFFSWGLAVSVMGILFIVYVIEKKYVPVKRLLAIGVSATLLTAPYWYIMLRLRDNQWYEDAMLRNGLLYTHYPLLNKVLLAALFFYGALLLFLFWQRNSWPLWRERVVNLAYKTRLQDWHLFCLALILGGLWALNQQVITGRAVWPFHFVQYTIPIAIIVTFVSGYVVVGKVMPKLWFAVIALAAASSLAWGVFTQANAYRVHFNYYAGLQEYGAVFAWLNEREKDCVVLVIDDSNDMYNLVGLVPAFTHCNVYSSTWAYNLLDPARRYHSYLILLRMKGVTSDTIEAYLADNQPEVVSNLFTNWKDVHGAPQFPDFSTTTLAESLQRLPDDYRNFMRRDFADALRAYRLDYIVSVGPLREQVAAQLPQIEFINKFNDVYVYQF</sequence>
<proteinExistence type="predicted"/>
<evidence type="ECO:0000256" key="1">
    <source>
        <dbReference type="SAM" id="Phobius"/>
    </source>
</evidence>
<name>A0A1F5RKD7_9BACT</name>
<accession>A0A1F5RKD7</accession>
<feature type="transmembrane region" description="Helical" evidence="1">
    <location>
        <begin position="127"/>
        <end position="153"/>
    </location>
</feature>
<evidence type="ECO:0000313" key="3">
    <source>
        <dbReference type="Proteomes" id="UP000177691"/>
    </source>
</evidence>
<feature type="transmembrane region" description="Helical" evidence="1">
    <location>
        <begin position="399"/>
        <end position="419"/>
    </location>
</feature>
<dbReference type="Proteomes" id="UP000177691">
    <property type="component" value="Unassembled WGS sequence"/>
</dbReference>
<evidence type="ECO:0000313" key="2">
    <source>
        <dbReference type="EMBL" id="OGF14633.1"/>
    </source>
</evidence>
<gene>
    <name evidence="2" type="ORF">A3D54_01680</name>
</gene>
<keyword evidence="1" id="KW-0812">Transmembrane</keyword>